<dbReference type="Proteomes" id="UP001143480">
    <property type="component" value="Unassembled WGS sequence"/>
</dbReference>
<feature type="region of interest" description="Disordered" evidence="1">
    <location>
        <begin position="1"/>
        <end position="76"/>
    </location>
</feature>
<comment type="caution">
    <text evidence="2">The sequence shown here is derived from an EMBL/GenBank/DDBJ whole genome shotgun (WGS) entry which is preliminary data.</text>
</comment>
<reference evidence="2" key="2">
    <citation type="submission" date="2023-01" db="EMBL/GenBank/DDBJ databases">
        <authorList>
            <person name="Sun Q."/>
            <person name="Evtushenko L."/>
        </authorList>
    </citation>
    <scope>NUCLEOTIDE SEQUENCE</scope>
    <source>
        <strain evidence="2">VKM Ac-1321</strain>
    </source>
</reference>
<dbReference type="EMBL" id="BSFP01000065">
    <property type="protein sequence ID" value="GLL05898.1"/>
    <property type="molecule type" value="Genomic_DNA"/>
</dbReference>
<evidence type="ECO:0000313" key="3">
    <source>
        <dbReference type="Proteomes" id="UP001143480"/>
    </source>
</evidence>
<organism evidence="2 3">
    <name type="scientific">Dactylosporangium matsuzakiense</name>
    <dbReference type="NCBI Taxonomy" id="53360"/>
    <lineage>
        <taxon>Bacteria</taxon>
        <taxon>Bacillati</taxon>
        <taxon>Actinomycetota</taxon>
        <taxon>Actinomycetes</taxon>
        <taxon>Micromonosporales</taxon>
        <taxon>Micromonosporaceae</taxon>
        <taxon>Dactylosporangium</taxon>
    </lineage>
</organism>
<protein>
    <submittedName>
        <fullName evidence="2">Uncharacterized protein</fullName>
    </submittedName>
</protein>
<sequence length="76" mass="8039">MPDWDTAGVRSGGSNGSDGRPPLDPVVDVAVEFTRPGYSEPPDPARQSLRPVETGTRPVPAEPTVTGEGRKPLTTR</sequence>
<reference evidence="2" key="1">
    <citation type="journal article" date="2014" name="Int. J. Syst. Evol. Microbiol.">
        <title>Complete genome sequence of Corynebacterium casei LMG S-19264T (=DSM 44701T), isolated from a smear-ripened cheese.</title>
        <authorList>
            <consortium name="US DOE Joint Genome Institute (JGI-PGF)"/>
            <person name="Walter F."/>
            <person name="Albersmeier A."/>
            <person name="Kalinowski J."/>
            <person name="Ruckert C."/>
        </authorList>
    </citation>
    <scope>NUCLEOTIDE SEQUENCE</scope>
    <source>
        <strain evidence="2">VKM Ac-1321</strain>
    </source>
</reference>
<accession>A0A9W6KRG1</accession>
<name>A0A9W6KRG1_9ACTN</name>
<keyword evidence="3" id="KW-1185">Reference proteome</keyword>
<evidence type="ECO:0000313" key="2">
    <source>
        <dbReference type="EMBL" id="GLL05898.1"/>
    </source>
</evidence>
<evidence type="ECO:0000256" key="1">
    <source>
        <dbReference type="SAM" id="MobiDB-lite"/>
    </source>
</evidence>
<gene>
    <name evidence="2" type="ORF">GCM10017581_076460</name>
</gene>
<proteinExistence type="predicted"/>
<dbReference type="AlphaFoldDB" id="A0A9W6KRG1"/>